<dbReference type="OrthoDB" id="685144at2759"/>
<dbReference type="EMBL" id="CM003536">
    <property type="protein sequence ID" value="RCV44139.1"/>
    <property type="molecule type" value="Genomic_DNA"/>
</dbReference>
<feature type="domain" description="KIB1-4 beta-propeller" evidence="1">
    <location>
        <begin position="20"/>
        <end position="239"/>
    </location>
</feature>
<reference evidence="2" key="1">
    <citation type="journal article" date="2012" name="Nat. Biotechnol.">
        <title>Reference genome sequence of the model plant Setaria.</title>
        <authorList>
            <person name="Bennetzen J.L."/>
            <person name="Schmutz J."/>
            <person name="Wang H."/>
            <person name="Percifield R."/>
            <person name="Hawkins J."/>
            <person name="Pontaroli A.C."/>
            <person name="Estep M."/>
            <person name="Feng L."/>
            <person name="Vaughn J.N."/>
            <person name="Grimwood J."/>
            <person name="Jenkins J."/>
            <person name="Barry K."/>
            <person name="Lindquist E."/>
            <person name="Hellsten U."/>
            <person name="Deshpande S."/>
            <person name="Wang X."/>
            <person name="Wu X."/>
            <person name="Mitros T."/>
            <person name="Triplett J."/>
            <person name="Yang X."/>
            <person name="Ye C.Y."/>
            <person name="Mauro-Herrera M."/>
            <person name="Wang L."/>
            <person name="Li P."/>
            <person name="Sharma M."/>
            <person name="Sharma R."/>
            <person name="Ronald P.C."/>
            <person name="Panaud O."/>
            <person name="Kellogg E.A."/>
            <person name="Brutnell T.P."/>
            <person name="Doust A.N."/>
            <person name="Tuskan G.A."/>
            <person name="Rokhsar D."/>
            <person name="Devos K.M."/>
        </authorList>
    </citation>
    <scope>NUCLEOTIDE SEQUENCE [LARGE SCALE GENOMIC DNA]</scope>
    <source>
        <strain evidence="2">Yugu1</strain>
    </source>
</reference>
<name>A0A368SNY7_SETIT</name>
<dbReference type="PANTHER" id="PTHR33110:SF110">
    <property type="entry name" value="OS11G0624400 PROTEIN"/>
    <property type="match status" value="1"/>
</dbReference>
<gene>
    <name evidence="2" type="ORF">SETIT_9G350200v2</name>
</gene>
<sequence>MLPWLALPDGTFFGFPGSAALRFPDAAGYHGSCDDWLIFNGDGDGHGGDGYLLANPFSGDTVQLPGLSCVRFVVTKNGEALAWRRVTDDRRSPPRDDDRTMAVRKLVVCPDGFIAAIFGREHFAKVALCSLETFSWSHSAHDRWRWYDDLAFCGSRLYAITADEDLLALDVGVDGDTGEPFVSRVERVIEGHCPRTIAVVHYLVPSAPGGGALLMVRRRFPHDEDGRSRFTVFRADLASSRGHVRDDCAGMWFWEPRRRADHHAAVYDMFDGTVSDILPRQTQDDGPALATWLFPD</sequence>
<accession>A0A368SNY7</accession>
<dbReference type="InterPro" id="IPR005174">
    <property type="entry name" value="KIB1-4_b-propeller"/>
</dbReference>
<evidence type="ECO:0000313" key="2">
    <source>
        <dbReference type="EMBL" id="RCV44139.1"/>
    </source>
</evidence>
<dbReference type="Pfam" id="PF03478">
    <property type="entry name" value="Beta-prop_KIB1-4"/>
    <property type="match status" value="1"/>
</dbReference>
<organism evidence="2">
    <name type="scientific">Setaria italica</name>
    <name type="common">Foxtail millet</name>
    <name type="synonym">Panicum italicum</name>
    <dbReference type="NCBI Taxonomy" id="4555"/>
    <lineage>
        <taxon>Eukaryota</taxon>
        <taxon>Viridiplantae</taxon>
        <taxon>Streptophyta</taxon>
        <taxon>Embryophyta</taxon>
        <taxon>Tracheophyta</taxon>
        <taxon>Spermatophyta</taxon>
        <taxon>Magnoliopsida</taxon>
        <taxon>Liliopsida</taxon>
        <taxon>Poales</taxon>
        <taxon>Poaceae</taxon>
        <taxon>PACMAD clade</taxon>
        <taxon>Panicoideae</taxon>
        <taxon>Panicodae</taxon>
        <taxon>Paniceae</taxon>
        <taxon>Cenchrinae</taxon>
        <taxon>Setaria</taxon>
    </lineage>
</organism>
<reference evidence="2" key="2">
    <citation type="submission" date="2015-07" db="EMBL/GenBank/DDBJ databases">
        <authorList>
            <person name="Noorani M."/>
        </authorList>
    </citation>
    <scope>NUCLEOTIDE SEQUENCE</scope>
    <source>
        <strain evidence="2">Yugu1</strain>
    </source>
</reference>
<dbReference type="AlphaFoldDB" id="A0A368SNY7"/>
<proteinExistence type="predicted"/>
<evidence type="ECO:0000259" key="1">
    <source>
        <dbReference type="Pfam" id="PF03478"/>
    </source>
</evidence>
<protein>
    <recommendedName>
        <fullName evidence="1">KIB1-4 beta-propeller domain-containing protein</fullName>
    </recommendedName>
</protein>
<dbReference type="PANTHER" id="PTHR33110">
    <property type="entry name" value="F-BOX/KELCH-REPEAT PROTEIN-RELATED"/>
    <property type="match status" value="1"/>
</dbReference>